<dbReference type="Gramene" id="A07p22870.2_BraZ1">
    <property type="protein sequence ID" value="A07p22870.2_BraZ1.CDS.1"/>
    <property type="gene ID" value="A07g22870.2_BraZ1"/>
</dbReference>
<accession>A0A8D9HMW9</accession>
<feature type="non-terminal residue" evidence="1">
    <location>
        <position position="1"/>
    </location>
</feature>
<organism evidence="1 2">
    <name type="scientific">Brassica campestris</name>
    <name type="common">Field mustard</name>
    <dbReference type="NCBI Taxonomy" id="3711"/>
    <lineage>
        <taxon>Eukaryota</taxon>
        <taxon>Viridiplantae</taxon>
        <taxon>Streptophyta</taxon>
        <taxon>Embryophyta</taxon>
        <taxon>Tracheophyta</taxon>
        <taxon>Spermatophyta</taxon>
        <taxon>Magnoliopsida</taxon>
        <taxon>eudicotyledons</taxon>
        <taxon>Gunneridae</taxon>
        <taxon>Pentapetalae</taxon>
        <taxon>rosids</taxon>
        <taxon>malvids</taxon>
        <taxon>Brassicales</taxon>
        <taxon>Brassicaceae</taxon>
        <taxon>Brassiceae</taxon>
        <taxon>Brassica</taxon>
    </lineage>
</organism>
<name>A0A8D9HMW9_BRACM</name>
<dbReference type="AlphaFoldDB" id="A0A8D9HMW9"/>
<evidence type="ECO:0000313" key="2">
    <source>
        <dbReference type="Proteomes" id="UP000694005"/>
    </source>
</evidence>
<dbReference type="Proteomes" id="UP000694005">
    <property type="component" value="Chromosome A07"/>
</dbReference>
<dbReference type="EMBL" id="LS974623">
    <property type="protein sequence ID" value="CAG7902643.1"/>
    <property type="molecule type" value="Genomic_DNA"/>
</dbReference>
<reference evidence="1 2" key="1">
    <citation type="submission" date="2021-07" db="EMBL/GenBank/DDBJ databases">
        <authorList>
            <consortium name="Genoscope - CEA"/>
            <person name="William W."/>
        </authorList>
    </citation>
    <scope>NUCLEOTIDE SEQUENCE [LARGE SCALE GENOMIC DNA]</scope>
</reference>
<sequence length="51" mass="6151">WISKLWLPIFRNENLFLIHHLEYTQSMNLLLLSSGNTTLLKKRYTTNNFNL</sequence>
<protein>
    <submittedName>
        <fullName evidence="1">Uncharacterized protein</fullName>
    </submittedName>
</protein>
<evidence type="ECO:0000313" key="1">
    <source>
        <dbReference type="EMBL" id="CAG7902643.1"/>
    </source>
</evidence>
<gene>
    <name evidence="1" type="ORF">BRAPAZ1V2_A07P22870.2</name>
</gene>
<proteinExistence type="predicted"/>